<organism evidence="1 2">
    <name type="scientific">Naganishia friedmannii</name>
    <dbReference type="NCBI Taxonomy" id="89922"/>
    <lineage>
        <taxon>Eukaryota</taxon>
        <taxon>Fungi</taxon>
        <taxon>Dikarya</taxon>
        <taxon>Basidiomycota</taxon>
        <taxon>Agaricomycotina</taxon>
        <taxon>Tremellomycetes</taxon>
        <taxon>Filobasidiales</taxon>
        <taxon>Filobasidiaceae</taxon>
        <taxon>Naganishia</taxon>
    </lineage>
</organism>
<protein>
    <submittedName>
        <fullName evidence="1">Uncharacterized protein</fullName>
    </submittedName>
</protein>
<dbReference type="Proteomes" id="UP001227268">
    <property type="component" value="Unassembled WGS sequence"/>
</dbReference>
<dbReference type="EMBL" id="JASBWT010000003">
    <property type="protein sequence ID" value="KAJ9106367.1"/>
    <property type="molecule type" value="Genomic_DNA"/>
</dbReference>
<evidence type="ECO:0000313" key="1">
    <source>
        <dbReference type="EMBL" id="KAJ9106367.1"/>
    </source>
</evidence>
<keyword evidence="2" id="KW-1185">Reference proteome</keyword>
<accession>A0ACC2W6V8</accession>
<proteinExistence type="predicted"/>
<comment type="caution">
    <text evidence="1">The sequence shown here is derived from an EMBL/GenBank/DDBJ whole genome shotgun (WGS) entry which is preliminary data.</text>
</comment>
<sequence length="302" mass="32776">MGQTASSPTGGAAMPTTPTPKMAPEHPIGNSSATPPPECPMHASNASASPYAPAPAQISPQPSPSSSPDSKPAQCPVQHGQSPLSGLGGGPAKPTATSASAKDQLNPLNQMPTLSHQRAPGQEIELPTDRTTSTIPRPHADEKVWEYPSPQQFYNALVRKGWETPEEHVETMVDIHNFLNEEAWQEVLKWESGQRGGRDVQLARFQGRPGTLSPKATLHLVAGKVFPSKFNSEPPFDRHDWIVHRPVPSDPHGPQTQVRYIIDYYSAPEDADGNPVFFLDVRPAVDSLGSVMQRVRGLFWSQ</sequence>
<reference evidence="1" key="1">
    <citation type="submission" date="2023-04" db="EMBL/GenBank/DDBJ databases">
        <title>Draft Genome sequencing of Naganishia species isolated from polar environments using Oxford Nanopore Technology.</title>
        <authorList>
            <person name="Leo P."/>
            <person name="Venkateswaran K."/>
        </authorList>
    </citation>
    <scope>NUCLEOTIDE SEQUENCE</scope>
    <source>
        <strain evidence="1">MNA-CCFEE 5423</strain>
    </source>
</reference>
<name>A0ACC2W6V8_9TREE</name>
<gene>
    <name evidence="1" type="ORF">QFC21_001513</name>
</gene>
<evidence type="ECO:0000313" key="2">
    <source>
        <dbReference type="Proteomes" id="UP001227268"/>
    </source>
</evidence>